<evidence type="ECO:0000256" key="12">
    <source>
        <dbReference type="RuleBase" id="RU004397"/>
    </source>
</evidence>
<evidence type="ECO:0000256" key="10">
    <source>
        <dbReference type="ARBA" id="ARBA00023136"/>
    </source>
</evidence>
<proteinExistence type="inferred from homology"/>
<dbReference type="Bgee" id="ENSLACG00000008361">
    <property type="expression patterns" value="Expressed in mesonephros and 6 other cell types or tissues"/>
</dbReference>
<evidence type="ECO:0000256" key="5">
    <source>
        <dbReference type="ARBA" id="ARBA00022792"/>
    </source>
</evidence>
<dbReference type="GO" id="GO:0006123">
    <property type="term" value="P:mitochondrial electron transport, cytochrome c to oxygen"/>
    <property type="evidence" value="ECO:0007669"/>
    <property type="project" value="TreeGrafter"/>
</dbReference>
<sequence>MASLRALRAAAGLGLRRGLASAPGAQHAEGGGGGGGGGVRTWKILSFVVALPGVGVCMLNAWLRMQQHSHDSPEFVAYSHLRIRTKPFPWSDGNHTLFHNPQTNPLPTGYEDSGHQH</sequence>
<dbReference type="Pfam" id="PF02046">
    <property type="entry name" value="COX6A"/>
    <property type="match status" value="1"/>
</dbReference>
<reference evidence="14" key="3">
    <citation type="submission" date="2025-09" db="UniProtKB">
        <authorList>
            <consortium name="Ensembl"/>
        </authorList>
    </citation>
    <scope>IDENTIFICATION</scope>
</reference>
<dbReference type="SUPFAM" id="SSF81411">
    <property type="entry name" value="Mitochondrial cytochrome c oxidase subunit VIa"/>
    <property type="match status" value="1"/>
</dbReference>
<keyword evidence="4" id="KW-0812">Transmembrane</keyword>
<dbReference type="GO" id="GO:0016491">
    <property type="term" value="F:oxidoreductase activity"/>
    <property type="evidence" value="ECO:0007669"/>
    <property type="project" value="UniProtKB-KW"/>
</dbReference>
<comment type="subcellular location">
    <subcellularLocation>
        <location evidence="1">Mitochondrion inner membrane</location>
        <topology evidence="1">Single-pass membrane protein</topology>
    </subcellularLocation>
</comment>
<dbReference type="STRING" id="7897.ENSLACP00000009479"/>
<dbReference type="InterPro" id="IPR001349">
    <property type="entry name" value="Cyt_c_oxidase_su6a"/>
</dbReference>
<keyword evidence="15" id="KW-1185">Reference proteome</keyword>
<evidence type="ECO:0000256" key="2">
    <source>
        <dbReference type="ARBA" id="ARBA00004673"/>
    </source>
</evidence>
<dbReference type="eggNOG" id="KOG3469">
    <property type="taxonomic scope" value="Eukaryota"/>
</dbReference>
<dbReference type="PANTHER" id="PTHR11504:SF0">
    <property type="entry name" value="CYTOCHROME C OXIDASE SUBUNIT"/>
    <property type="match status" value="1"/>
</dbReference>
<feature type="compositionally biased region" description="Polar residues" evidence="13">
    <location>
        <begin position="93"/>
        <end position="106"/>
    </location>
</feature>
<evidence type="ECO:0000256" key="4">
    <source>
        <dbReference type="ARBA" id="ARBA00022692"/>
    </source>
</evidence>
<keyword evidence="7" id="KW-1133">Transmembrane helix</keyword>
<dbReference type="UniPathway" id="UPA00705"/>
<evidence type="ECO:0000256" key="7">
    <source>
        <dbReference type="ARBA" id="ARBA00022989"/>
    </source>
</evidence>
<dbReference type="HOGENOM" id="CLU_122515_1_1_1"/>
<dbReference type="Ensembl" id="ENSLACT00000009551.1">
    <property type="protein sequence ID" value="ENSLACP00000009479.1"/>
    <property type="gene ID" value="ENSLACG00000008361.1"/>
</dbReference>
<dbReference type="Gene3D" id="4.10.95.10">
    <property type="entry name" value="Cytochrome c oxidase, subunit VIa"/>
    <property type="match status" value="1"/>
</dbReference>
<evidence type="ECO:0000256" key="9">
    <source>
        <dbReference type="ARBA" id="ARBA00023128"/>
    </source>
</evidence>
<keyword evidence="5 12" id="KW-0999">Mitochondrion inner membrane</keyword>
<comment type="pathway">
    <text evidence="2">Energy metabolism; oxidative phosphorylation.</text>
</comment>
<dbReference type="InterPro" id="IPR036418">
    <property type="entry name" value="Cyt_c_oxidase_su6a_sf"/>
</dbReference>
<feature type="region of interest" description="Disordered" evidence="13">
    <location>
        <begin position="91"/>
        <end position="117"/>
    </location>
</feature>
<reference evidence="15" key="1">
    <citation type="submission" date="2011-08" db="EMBL/GenBank/DDBJ databases">
        <title>The draft genome of Latimeria chalumnae.</title>
        <authorList>
            <person name="Di Palma F."/>
            <person name="Alfoldi J."/>
            <person name="Johnson J."/>
            <person name="Berlin A."/>
            <person name="Gnerre S."/>
            <person name="Jaffe D."/>
            <person name="MacCallum I."/>
            <person name="Young S."/>
            <person name="Walker B.J."/>
            <person name="Lander E."/>
            <person name="Lindblad-Toh K."/>
        </authorList>
    </citation>
    <scope>NUCLEOTIDE SEQUENCE [LARGE SCALE GENOMIC DNA]</scope>
    <source>
        <strain evidence="15">Wild caught</strain>
    </source>
</reference>
<name>H3AIK8_LATCH</name>
<comment type="similarity">
    <text evidence="3 11">Belongs to the cytochrome c oxidase subunit 6A family.</text>
</comment>
<dbReference type="InterPro" id="IPR018507">
    <property type="entry name" value="Cyt_c_oxidase_su6a_CS"/>
</dbReference>
<dbReference type="Proteomes" id="UP000008672">
    <property type="component" value="Unassembled WGS sequence"/>
</dbReference>
<protein>
    <recommendedName>
        <fullName evidence="12">Cytochrome c oxidase subunit</fullName>
    </recommendedName>
    <alternativeName>
        <fullName evidence="12">Cytochrome c oxidase polypeptide VIa</fullName>
    </alternativeName>
</protein>
<evidence type="ECO:0000256" key="3">
    <source>
        <dbReference type="ARBA" id="ARBA00005553"/>
    </source>
</evidence>
<evidence type="ECO:0000256" key="1">
    <source>
        <dbReference type="ARBA" id="ARBA00004434"/>
    </source>
</evidence>
<organism evidence="14 15">
    <name type="scientific">Latimeria chalumnae</name>
    <name type="common">Coelacanth</name>
    <dbReference type="NCBI Taxonomy" id="7897"/>
    <lineage>
        <taxon>Eukaryota</taxon>
        <taxon>Metazoa</taxon>
        <taxon>Chordata</taxon>
        <taxon>Craniata</taxon>
        <taxon>Vertebrata</taxon>
        <taxon>Euteleostomi</taxon>
        <taxon>Coelacanthiformes</taxon>
        <taxon>Coelacanthidae</taxon>
        <taxon>Latimeria</taxon>
    </lineage>
</organism>
<keyword evidence="9 12" id="KW-0496">Mitochondrion</keyword>
<keyword evidence="6" id="KW-0809">Transit peptide</keyword>
<dbReference type="EMBL" id="AFYH01154946">
    <property type="status" value="NOT_ANNOTATED_CDS"/>
    <property type="molecule type" value="Genomic_DNA"/>
</dbReference>
<evidence type="ECO:0000256" key="6">
    <source>
        <dbReference type="ARBA" id="ARBA00022946"/>
    </source>
</evidence>
<keyword evidence="10 12" id="KW-0472">Membrane</keyword>
<dbReference type="PANTHER" id="PTHR11504">
    <property type="entry name" value="CYTOCHROME C OXIDASE POLYPEPTIDE VIA"/>
    <property type="match status" value="1"/>
</dbReference>
<dbReference type="InParanoid" id="H3AIK8"/>
<evidence type="ECO:0000256" key="8">
    <source>
        <dbReference type="ARBA" id="ARBA00023002"/>
    </source>
</evidence>
<dbReference type="PROSITE" id="PS01329">
    <property type="entry name" value="COX6A"/>
    <property type="match status" value="1"/>
</dbReference>
<dbReference type="PIRSF" id="PIRSF000277">
    <property type="entry name" value="COX6A1"/>
    <property type="match status" value="1"/>
</dbReference>
<reference evidence="14" key="2">
    <citation type="submission" date="2025-08" db="UniProtKB">
        <authorList>
            <consortium name="Ensembl"/>
        </authorList>
    </citation>
    <scope>IDENTIFICATION</scope>
</reference>
<dbReference type="OMA" id="EPFAKYE"/>
<gene>
    <name evidence="14" type="primary">LOC102349579</name>
</gene>
<evidence type="ECO:0000313" key="15">
    <source>
        <dbReference type="Proteomes" id="UP000008672"/>
    </source>
</evidence>
<dbReference type="FunFam" id="4.10.95.10:FF:000001">
    <property type="entry name" value="Cytochrome c oxidase subunit 6A, mitochondrial"/>
    <property type="match status" value="1"/>
</dbReference>
<evidence type="ECO:0000313" key="14">
    <source>
        <dbReference type="Ensembl" id="ENSLACP00000009479.1"/>
    </source>
</evidence>
<keyword evidence="8" id="KW-0560">Oxidoreductase</keyword>
<dbReference type="EMBL" id="AFYH01154947">
    <property type="status" value="NOT_ANNOTATED_CDS"/>
    <property type="molecule type" value="Genomic_DNA"/>
</dbReference>
<accession>H3AIK8</accession>
<evidence type="ECO:0000256" key="11">
    <source>
        <dbReference type="RuleBase" id="RU004396"/>
    </source>
</evidence>
<evidence type="ECO:0000256" key="13">
    <source>
        <dbReference type="SAM" id="MobiDB-lite"/>
    </source>
</evidence>
<dbReference type="GeneTree" id="ENSGT00940000154612"/>
<dbReference type="CDD" id="cd00925">
    <property type="entry name" value="Cyt_c_Oxidase_VIa"/>
    <property type="match status" value="1"/>
</dbReference>
<dbReference type="AlphaFoldDB" id="H3AIK8"/>
<dbReference type="GO" id="GO:0030234">
    <property type="term" value="F:enzyme regulator activity"/>
    <property type="evidence" value="ECO:0007669"/>
    <property type="project" value="TreeGrafter"/>
</dbReference>
<dbReference type="GO" id="GO:0005743">
    <property type="term" value="C:mitochondrial inner membrane"/>
    <property type="evidence" value="ECO:0007669"/>
    <property type="project" value="UniProtKB-SubCell"/>
</dbReference>